<evidence type="ECO:0000313" key="1">
    <source>
        <dbReference type="EMBL" id="RZO19044.1"/>
    </source>
</evidence>
<dbReference type="Gene3D" id="1.50.10.10">
    <property type="match status" value="1"/>
</dbReference>
<organism evidence="1 2">
    <name type="scientific">SAR86 cluster bacterium</name>
    <dbReference type="NCBI Taxonomy" id="2030880"/>
    <lineage>
        <taxon>Bacteria</taxon>
        <taxon>Pseudomonadati</taxon>
        <taxon>Pseudomonadota</taxon>
        <taxon>Gammaproteobacteria</taxon>
        <taxon>SAR86 cluster</taxon>
    </lineage>
</organism>
<dbReference type="InterPro" id="IPR012341">
    <property type="entry name" value="6hp_glycosidase-like_sf"/>
</dbReference>
<gene>
    <name evidence="1" type="ORF">EVB00_00280</name>
</gene>
<accession>A0A520MCW4</accession>
<proteinExistence type="predicted"/>
<dbReference type="AlphaFoldDB" id="A0A520MCW4"/>
<sequence>MHLPKQKILSGIENANSDFYKTIGSYINSCQSASGGIPSLQNGKLDPWDHIESIMALAIVGNLDEAKRGFTWLKKYQNVDGSWYSEYVNDKPTIRNKQTHFSAYMAVGLIHYFLVSKDIEFIKQMWPSLIKAIDFSISLQNQKGTIPWCINEDGLPDDEYLLTASSSILKSLECGIALFKIINDQNKSRLESWELAYKNLRRAIRNPEGLFDLKIDRKRFSMDSYYPVLSGAFNQAESKKIIKHAYNNFYIKGIGIKCVIEEPWVTVAETNEFVLAAIKANEVKLAKEIFLESLNISDQENIPYMGWQYEENIFWPDEKPTWTAAALMLAADAIYKFTDGNNLFLENQSEIFD</sequence>
<reference evidence="1 2" key="1">
    <citation type="submission" date="2019-02" db="EMBL/GenBank/DDBJ databases">
        <title>Prokaryotic population dynamics and viral predation in marine succession experiment using metagenomics: the confinement effect.</title>
        <authorList>
            <person name="Haro-Moreno J.M."/>
            <person name="Rodriguez-Valera F."/>
            <person name="Lopez-Perez M."/>
        </authorList>
    </citation>
    <scope>NUCLEOTIDE SEQUENCE [LARGE SCALE GENOMIC DNA]</scope>
    <source>
        <strain evidence="1">MED-G167</strain>
    </source>
</reference>
<dbReference type="GO" id="GO:0005975">
    <property type="term" value="P:carbohydrate metabolic process"/>
    <property type="evidence" value="ECO:0007669"/>
    <property type="project" value="InterPro"/>
</dbReference>
<evidence type="ECO:0008006" key="3">
    <source>
        <dbReference type="Google" id="ProtNLM"/>
    </source>
</evidence>
<name>A0A520MCW4_9GAMM</name>
<dbReference type="EMBL" id="SHBM01000002">
    <property type="protein sequence ID" value="RZO19044.1"/>
    <property type="molecule type" value="Genomic_DNA"/>
</dbReference>
<dbReference type="SUPFAM" id="SSF48208">
    <property type="entry name" value="Six-hairpin glycosidases"/>
    <property type="match status" value="1"/>
</dbReference>
<dbReference type="InterPro" id="IPR008928">
    <property type="entry name" value="6-hairpin_glycosidase_sf"/>
</dbReference>
<comment type="caution">
    <text evidence="1">The sequence shown here is derived from an EMBL/GenBank/DDBJ whole genome shotgun (WGS) entry which is preliminary data.</text>
</comment>
<evidence type="ECO:0000313" key="2">
    <source>
        <dbReference type="Proteomes" id="UP000318359"/>
    </source>
</evidence>
<protein>
    <recommendedName>
        <fullName evidence="3">Prenyltransferase</fullName>
    </recommendedName>
</protein>
<dbReference type="Proteomes" id="UP000318359">
    <property type="component" value="Unassembled WGS sequence"/>
</dbReference>